<comment type="caution">
    <text evidence="8">The sequence shown here is derived from an EMBL/GenBank/DDBJ whole genome shotgun (WGS) entry which is preliminary data.</text>
</comment>
<protein>
    <recommendedName>
        <fullName evidence="10">CAP-Gly domain-containing protein</fullName>
    </recommendedName>
</protein>
<dbReference type="Pfam" id="PF01302">
    <property type="entry name" value="CAP_GLY"/>
    <property type="match status" value="1"/>
</dbReference>
<dbReference type="PANTHER" id="PTHR18916:SF85">
    <property type="entry name" value="TUBULIN-FOLDING COFACTOR B"/>
    <property type="match status" value="1"/>
</dbReference>
<name>A0A2B7WIA5_9EURO</name>
<dbReference type="SUPFAM" id="SSF54236">
    <property type="entry name" value="Ubiquitin-like"/>
    <property type="match status" value="1"/>
</dbReference>
<gene>
    <name evidence="8" type="ORF">GX51_07892</name>
</gene>
<dbReference type="Proteomes" id="UP000224080">
    <property type="component" value="Unassembled WGS sequence"/>
</dbReference>
<dbReference type="AlphaFoldDB" id="A0A2B7WIA5"/>
<evidence type="ECO:0000256" key="4">
    <source>
        <dbReference type="ARBA" id="ARBA00025779"/>
    </source>
</evidence>
<dbReference type="PROSITE" id="PS00845">
    <property type="entry name" value="CAP_GLY_1"/>
    <property type="match status" value="1"/>
</dbReference>
<dbReference type="OrthoDB" id="5295208at2759"/>
<evidence type="ECO:0000256" key="5">
    <source>
        <dbReference type="SAM" id="MobiDB-lite"/>
    </source>
</evidence>
<sequence>MSFQPTPMDIPAIITVASGSGGTAGDTASFASERRITPTWTVSQLKTKLETMTGIPPSNQRLKLKMPGREDQWVEGEDRIVGDWGLGRGCEFEVHDTRPPSARPNFTDVSSVEKYTIPTSTYESLPNSVLSWKKNQKLGRFDPSAPSPEQMLKQQVEKEQEDIKQRGIELSKRAIIQPSTPPHVRRGTIRFIGPVPTIPSPLVKSLPSAAERRDAKEEEDDEEEDLDEARDTMAPIWVGIELDEPTGKNDGSVGGRRYFDCPDKRGVFVKPERVEVGEFPPLDLGLDDDDLEEI</sequence>
<accession>A0A2B7WIA5</accession>
<dbReference type="PROSITE" id="PS50245">
    <property type="entry name" value="CAP_GLY_2"/>
    <property type="match status" value="1"/>
</dbReference>
<dbReference type="InterPro" id="IPR029071">
    <property type="entry name" value="Ubiquitin-like_domsf"/>
</dbReference>
<organism evidence="8 9">
    <name type="scientific">Blastomyces parvus</name>
    <dbReference type="NCBI Taxonomy" id="2060905"/>
    <lineage>
        <taxon>Eukaryota</taxon>
        <taxon>Fungi</taxon>
        <taxon>Dikarya</taxon>
        <taxon>Ascomycota</taxon>
        <taxon>Pezizomycotina</taxon>
        <taxon>Eurotiomycetes</taxon>
        <taxon>Eurotiomycetidae</taxon>
        <taxon>Onygenales</taxon>
        <taxon>Ajellomycetaceae</taxon>
        <taxon>Blastomyces</taxon>
    </lineage>
</organism>
<evidence type="ECO:0008006" key="10">
    <source>
        <dbReference type="Google" id="ProtNLM"/>
    </source>
</evidence>
<dbReference type="Pfam" id="PF14560">
    <property type="entry name" value="Ubiquitin_2"/>
    <property type="match status" value="1"/>
</dbReference>
<dbReference type="InterPro" id="IPR000626">
    <property type="entry name" value="Ubiquitin-like_dom"/>
</dbReference>
<keyword evidence="9" id="KW-1185">Reference proteome</keyword>
<evidence type="ECO:0000259" key="7">
    <source>
        <dbReference type="PROSITE" id="PS50245"/>
    </source>
</evidence>
<dbReference type="GO" id="GO:0031122">
    <property type="term" value="P:cytoplasmic microtubule organization"/>
    <property type="evidence" value="ECO:0007669"/>
    <property type="project" value="TreeGrafter"/>
</dbReference>
<dbReference type="GO" id="GO:0051010">
    <property type="term" value="F:microtubule plus-end binding"/>
    <property type="evidence" value="ECO:0007669"/>
    <property type="project" value="TreeGrafter"/>
</dbReference>
<evidence type="ECO:0000313" key="9">
    <source>
        <dbReference type="Proteomes" id="UP000224080"/>
    </source>
</evidence>
<feature type="region of interest" description="Disordered" evidence="5">
    <location>
        <begin position="139"/>
        <end position="159"/>
    </location>
</feature>
<feature type="region of interest" description="Disordered" evidence="5">
    <location>
        <begin position="200"/>
        <end position="235"/>
    </location>
</feature>
<dbReference type="GO" id="GO:0005938">
    <property type="term" value="C:cell cortex"/>
    <property type="evidence" value="ECO:0007669"/>
    <property type="project" value="TreeGrafter"/>
</dbReference>
<dbReference type="EMBL" id="PDNC01000182">
    <property type="protein sequence ID" value="PGG96289.1"/>
    <property type="molecule type" value="Genomic_DNA"/>
</dbReference>
<reference evidence="8 9" key="1">
    <citation type="submission" date="2017-10" db="EMBL/GenBank/DDBJ databases">
        <title>Comparative genomics in systemic dimorphic fungi from Ajellomycetaceae.</title>
        <authorList>
            <person name="Munoz J.F."/>
            <person name="Mcewen J.G."/>
            <person name="Clay O.K."/>
            <person name="Cuomo C.A."/>
        </authorList>
    </citation>
    <scope>NUCLEOTIDE SEQUENCE [LARGE SCALE GENOMIC DNA]</scope>
    <source>
        <strain evidence="8 9">UAMH130</strain>
    </source>
</reference>
<dbReference type="InterPro" id="IPR036859">
    <property type="entry name" value="CAP-Gly_dom_sf"/>
</dbReference>
<evidence type="ECO:0000313" key="8">
    <source>
        <dbReference type="EMBL" id="PGG96289.1"/>
    </source>
</evidence>
<evidence type="ECO:0000256" key="2">
    <source>
        <dbReference type="ARBA" id="ARBA00022490"/>
    </source>
</evidence>
<comment type="subcellular location">
    <subcellularLocation>
        <location evidence="1">Cytoplasm</location>
    </subcellularLocation>
</comment>
<dbReference type="GO" id="GO:0005634">
    <property type="term" value="C:nucleus"/>
    <property type="evidence" value="ECO:0007669"/>
    <property type="project" value="TreeGrafter"/>
</dbReference>
<evidence type="ECO:0000256" key="3">
    <source>
        <dbReference type="ARBA" id="ARBA00023186"/>
    </source>
</evidence>
<dbReference type="GO" id="GO:0035371">
    <property type="term" value="C:microtubule plus-end"/>
    <property type="evidence" value="ECO:0007669"/>
    <property type="project" value="TreeGrafter"/>
</dbReference>
<evidence type="ECO:0000256" key="1">
    <source>
        <dbReference type="ARBA" id="ARBA00004496"/>
    </source>
</evidence>
<keyword evidence="3" id="KW-0143">Chaperone</keyword>
<evidence type="ECO:0000259" key="6">
    <source>
        <dbReference type="PROSITE" id="PS50053"/>
    </source>
</evidence>
<dbReference type="STRING" id="2060905.A0A2B7WIA5"/>
<dbReference type="Gene3D" id="3.10.20.90">
    <property type="entry name" value="Phosphatidylinositol 3-kinase Catalytic Subunit, Chain A, domain 1"/>
    <property type="match status" value="1"/>
</dbReference>
<dbReference type="SMART" id="SM01052">
    <property type="entry name" value="CAP_GLY"/>
    <property type="match status" value="1"/>
</dbReference>
<dbReference type="PROSITE" id="PS50053">
    <property type="entry name" value="UBIQUITIN_2"/>
    <property type="match status" value="1"/>
</dbReference>
<feature type="domain" description="Ubiquitin-like" evidence="6">
    <location>
        <begin position="12"/>
        <end position="101"/>
    </location>
</feature>
<keyword evidence="2" id="KW-0963">Cytoplasm</keyword>
<dbReference type="Gene3D" id="2.30.30.190">
    <property type="entry name" value="CAP Gly-rich-like domain"/>
    <property type="match status" value="1"/>
</dbReference>
<feature type="compositionally biased region" description="Acidic residues" evidence="5">
    <location>
        <begin position="217"/>
        <end position="228"/>
    </location>
</feature>
<dbReference type="InterPro" id="IPR000938">
    <property type="entry name" value="CAP-Gly_domain"/>
</dbReference>
<dbReference type="SUPFAM" id="SSF74924">
    <property type="entry name" value="Cap-Gly domain"/>
    <property type="match status" value="2"/>
</dbReference>
<dbReference type="PANTHER" id="PTHR18916">
    <property type="entry name" value="DYNACTIN 1-RELATED MICROTUBULE-BINDING"/>
    <property type="match status" value="1"/>
</dbReference>
<feature type="domain" description="CAP-Gly" evidence="7">
    <location>
        <begin position="228"/>
        <end position="270"/>
    </location>
</feature>
<proteinExistence type="inferred from homology"/>
<comment type="similarity">
    <text evidence="4">Belongs to the TBCB family.</text>
</comment>